<dbReference type="InterPro" id="IPR050266">
    <property type="entry name" value="AB_hydrolase_sf"/>
</dbReference>
<dbReference type="InterPro" id="IPR029058">
    <property type="entry name" value="AB_hydrolase_fold"/>
</dbReference>
<dbReference type="PANTHER" id="PTHR43798:SF27">
    <property type="entry name" value="HYDROLASE ALPHA_BETA HYDROLASE FOLD FAMILY"/>
    <property type="match status" value="1"/>
</dbReference>
<dbReference type="PRINTS" id="PR00111">
    <property type="entry name" value="ABHYDROLASE"/>
</dbReference>
<dbReference type="Gene3D" id="3.40.50.1820">
    <property type="entry name" value="alpha/beta hydrolase"/>
    <property type="match status" value="1"/>
</dbReference>
<dbReference type="EMBL" id="MSIF01000002">
    <property type="protein sequence ID" value="OLF12728.1"/>
    <property type="molecule type" value="Genomic_DNA"/>
</dbReference>
<sequence>MPTFTARDGTALAYHLRGAGDPLICVPGGPGLDSGHLGDLGGLSARHELVLLDNRGTGGSATPADPATYRCDHLADDVEALRGHLGLPALDLLGHSAGTNVVLTYAARYPDRVASLVLLNPSPHAVGLEVTADARRAVVAQRANEPWFAPAAAAFERIATGKAGPDDFPAIAPFGFRHWDETTRSYHADCERLRNATAAAAFGAEGAFQPETTRAALSTMDAPVLVVAGGVDLNTPPDVAAALAGLFPNATLATLPNSGHFCWLDDPGWVTDTITAFRERTPRTLRQG</sequence>
<protein>
    <submittedName>
        <fullName evidence="4">Alpha/beta hydrolase</fullName>
    </submittedName>
</protein>
<dbReference type="PRINTS" id="PR00793">
    <property type="entry name" value="PROAMNOPTASE"/>
</dbReference>
<comment type="caution">
    <text evidence="4">The sequence shown here is derived from an EMBL/GenBank/DDBJ whole genome shotgun (WGS) entry which is preliminary data.</text>
</comment>
<evidence type="ECO:0000256" key="2">
    <source>
        <dbReference type="ARBA" id="ARBA00022801"/>
    </source>
</evidence>
<dbReference type="PANTHER" id="PTHR43798">
    <property type="entry name" value="MONOACYLGLYCEROL LIPASE"/>
    <property type="match status" value="1"/>
</dbReference>
<dbReference type="GO" id="GO:0004177">
    <property type="term" value="F:aminopeptidase activity"/>
    <property type="evidence" value="ECO:0007669"/>
    <property type="project" value="UniProtKB-EC"/>
</dbReference>
<comment type="similarity">
    <text evidence="1">Belongs to the peptidase S33 family.</text>
</comment>
<evidence type="ECO:0000313" key="5">
    <source>
        <dbReference type="Proteomes" id="UP000185696"/>
    </source>
</evidence>
<dbReference type="RefSeq" id="WP_075131635.1">
    <property type="nucleotide sequence ID" value="NZ_MSIF01000002.1"/>
</dbReference>
<accession>A0A7Z1B014</accession>
<dbReference type="GO" id="GO:0006508">
    <property type="term" value="P:proteolysis"/>
    <property type="evidence" value="ECO:0007669"/>
    <property type="project" value="InterPro"/>
</dbReference>
<evidence type="ECO:0000259" key="3">
    <source>
        <dbReference type="Pfam" id="PF00561"/>
    </source>
</evidence>
<keyword evidence="2 4" id="KW-0378">Hydrolase</keyword>
<evidence type="ECO:0000313" key="4">
    <source>
        <dbReference type="EMBL" id="OLF12728.1"/>
    </source>
</evidence>
<proteinExistence type="inferred from homology"/>
<dbReference type="Pfam" id="PF00561">
    <property type="entry name" value="Abhydrolase_1"/>
    <property type="match status" value="1"/>
</dbReference>
<gene>
    <name evidence="4" type="ORF">BLA60_05470</name>
</gene>
<dbReference type="OrthoDB" id="9796770at2"/>
<dbReference type="SUPFAM" id="SSF53474">
    <property type="entry name" value="alpha/beta-Hydrolases"/>
    <property type="match status" value="1"/>
</dbReference>
<evidence type="ECO:0000256" key="1">
    <source>
        <dbReference type="ARBA" id="ARBA00010088"/>
    </source>
</evidence>
<name>A0A7Z1B014_9PSEU</name>
<feature type="domain" description="AB hydrolase-1" evidence="3">
    <location>
        <begin position="22"/>
        <end position="266"/>
    </location>
</feature>
<organism evidence="4 5">
    <name type="scientific">Actinophytocola xinjiangensis</name>
    <dbReference type="NCBI Taxonomy" id="485602"/>
    <lineage>
        <taxon>Bacteria</taxon>
        <taxon>Bacillati</taxon>
        <taxon>Actinomycetota</taxon>
        <taxon>Actinomycetes</taxon>
        <taxon>Pseudonocardiales</taxon>
        <taxon>Pseudonocardiaceae</taxon>
    </lineage>
</organism>
<dbReference type="Proteomes" id="UP000185696">
    <property type="component" value="Unassembled WGS sequence"/>
</dbReference>
<dbReference type="AlphaFoldDB" id="A0A7Z1B014"/>
<reference evidence="4 5" key="1">
    <citation type="submission" date="2016-12" db="EMBL/GenBank/DDBJ databases">
        <title>The draft genome sequence of Actinophytocola xinjiangensis.</title>
        <authorList>
            <person name="Wang W."/>
            <person name="Yuan L."/>
        </authorList>
    </citation>
    <scope>NUCLEOTIDE SEQUENCE [LARGE SCALE GENOMIC DNA]</scope>
    <source>
        <strain evidence="4 5">CGMCC 4.4663</strain>
    </source>
</reference>
<dbReference type="InterPro" id="IPR000073">
    <property type="entry name" value="AB_hydrolase_1"/>
</dbReference>
<dbReference type="GO" id="GO:0016020">
    <property type="term" value="C:membrane"/>
    <property type="evidence" value="ECO:0007669"/>
    <property type="project" value="TreeGrafter"/>
</dbReference>
<keyword evidence="5" id="KW-1185">Reference proteome</keyword>
<dbReference type="InterPro" id="IPR002410">
    <property type="entry name" value="Peptidase_S33"/>
</dbReference>